<keyword evidence="5" id="KW-0963">Cytoplasm</keyword>
<evidence type="ECO:0000256" key="3">
    <source>
        <dbReference type="ARBA" id="ARBA00022448"/>
    </source>
</evidence>
<proteinExistence type="predicted"/>
<dbReference type="GO" id="GO:0006915">
    <property type="term" value="P:apoptotic process"/>
    <property type="evidence" value="ECO:0007669"/>
    <property type="project" value="UniProtKB-KW"/>
</dbReference>
<protein>
    <recommendedName>
        <fullName evidence="9">AKT-interacting protein</fullName>
    </recommendedName>
</protein>
<dbReference type="Gene3D" id="3.10.110.10">
    <property type="entry name" value="Ubiquitin Conjugating Enzyme"/>
    <property type="match status" value="1"/>
</dbReference>
<evidence type="ECO:0000256" key="12">
    <source>
        <dbReference type="SAM" id="MobiDB-lite"/>
    </source>
</evidence>
<name>A0AAW0I441_MYOGA</name>
<dbReference type="EMBL" id="JBBHLL010000226">
    <property type="protein sequence ID" value="KAK7808927.1"/>
    <property type="molecule type" value="Genomic_DNA"/>
</dbReference>
<comment type="subcellular location">
    <subcellularLocation>
        <location evidence="1">Cell membrane</location>
        <topology evidence="1">Peripheral membrane protein</topology>
    </subcellularLocation>
    <subcellularLocation>
        <location evidence="2">Cytoplasm</location>
    </subcellularLocation>
</comment>
<evidence type="ECO:0000256" key="4">
    <source>
        <dbReference type="ARBA" id="ARBA00022475"/>
    </source>
</evidence>
<feature type="domain" description="UBC core" evidence="13">
    <location>
        <begin position="96"/>
        <end position="243"/>
    </location>
</feature>
<organism evidence="14 15">
    <name type="scientific">Myodes glareolus</name>
    <name type="common">Bank vole</name>
    <name type="synonym">Clethrionomys glareolus</name>
    <dbReference type="NCBI Taxonomy" id="447135"/>
    <lineage>
        <taxon>Eukaryota</taxon>
        <taxon>Metazoa</taxon>
        <taxon>Chordata</taxon>
        <taxon>Craniata</taxon>
        <taxon>Vertebrata</taxon>
        <taxon>Euteleostomi</taxon>
        <taxon>Mammalia</taxon>
        <taxon>Eutheria</taxon>
        <taxon>Euarchontoglires</taxon>
        <taxon>Glires</taxon>
        <taxon>Rodentia</taxon>
        <taxon>Myomorpha</taxon>
        <taxon>Muroidea</taxon>
        <taxon>Cricetidae</taxon>
        <taxon>Arvicolinae</taxon>
        <taxon>Myodes</taxon>
    </lineage>
</organism>
<keyword evidence="7" id="KW-0653">Protein transport</keyword>
<keyword evidence="3" id="KW-0813">Transport</keyword>
<evidence type="ECO:0000313" key="14">
    <source>
        <dbReference type="EMBL" id="KAK7808927.1"/>
    </source>
</evidence>
<feature type="region of interest" description="Disordered" evidence="12">
    <location>
        <begin position="274"/>
        <end position="314"/>
    </location>
</feature>
<feature type="region of interest" description="Disordered" evidence="12">
    <location>
        <begin position="25"/>
        <end position="68"/>
    </location>
</feature>
<dbReference type="InterPro" id="IPR016135">
    <property type="entry name" value="UBQ-conjugating_enzyme/RWD"/>
</dbReference>
<evidence type="ECO:0000256" key="11">
    <source>
        <dbReference type="ARBA" id="ARBA00046604"/>
    </source>
</evidence>
<dbReference type="GO" id="GO:0005886">
    <property type="term" value="C:plasma membrane"/>
    <property type="evidence" value="ECO:0007669"/>
    <property type="project" value="UniProtKB-SubCell"/>
</dbReference>
<feature type="compositionally biased region" description="Low complexity" evidence="12">
    <location>
        <begin position="58"/>
        <end position="68"/>
    </location>
</feature>
<evidence type="ECO:0000313" key="15">
    <source>
        <dbReference type="Proteomes" id="UP001488838"/>
    </source>
</evidence>
<evidence type="ECO:0000256" key="9">
    <source>
        <dbReference type="ARBA" id="ARBA00040717"/>
    </source>
</evidence>
<comment type="caution">
    <text evidence="14">The sequence shown here is derived from an EMBL/GenBank/DDBJ whole genome shotgun (WGS) entry which is preliminary data.</text>
</comment>
<dbReference type="GO" id="GO:0005737">
    <property type="term" value="C:cytoplasm"/>
    <property type="evidence" value="ECO:0007669"/>
    <property type="project" value="UniProtKB-SubCell"/>
</dbReference>
<dbReference type="FunFam" id="3.10.110.10:FF:000030">
    <property type="entry name" value="AKT-interacting protein-like isoform X2"/>
    <property type="match status" value="1"/>
</dbReference>
<evidence type="ECO:0000259" key="13">
    <source>
        <dbReference type="PROSITE" id="PS50127"/>
    </source>
</evidence>
<dbReference type="Proteomes" id="UP001488838">
    <property type="component" value="Unassembled WGS sequence"/>
</dbReference>
<keyword evidence="15" id="KW-1185">Reference proteome</keyword>
<accession>A0AAW0I441</accession>
<dbReference type="PROSITE" id="PS50127">
    <property type="entry name" value="UBC_2"/>
    <property type="match status" value="1"/>
</dbReference>
<dbReference type="PANTHER" id="PTHR24067">
    <property type="entry name" value="UBIQUITIN-CONJUGATING ENZYME E2"/>
    <property type="match status" value="1"/>
</dbReference>
<dbReference type="CDD" id="cd23814">
    <property type="entry name" value="UEV_AKTIP"/>
    <property type="match status" value="1"/>
</dbReference>
<dbReference type="SMART" id="SM00212">
    <property type="entry name" value="UBCc"/>
    <property type="match status" value="1"/>
</dbReference>
<dbReference type="AlphaFoldDB" id="A0AAW0I441"/>
<dbReference type="GO" id="GO:0015031">
    <property type="term" value="P:protein transport"/>
    <property type="evidence" value="ECO:0007669"/>
    <property type="project" value="UniProtKB-KW"/>
</dbReference>
<dbReference type="InterPro" id="IPR050113">
    <property type="entry name" value="Ub_conjugating_enzyme"/>
</dbReference>
<keyword evidence="4" id="KW-1003">Cell membrane</keyword>
<keyword evidence="6" id="KW-0053">Apoptosis</keyword>
<evidence type="ECO:0000256" key="7">
    <source>
        <dbReference type="ARBA" id="ARBA00022927"/>
    </source>
</evidence>
<evidence type="ECO:0000256" key="5">
    <source>
        <dbReference type="ARBA" id="ARBA00022490"/>
    </source>
</evidence>
<evidence type="ECO:0000256" key="8">
    <source>
        <dbReference type="ARBA" id="ARBA00023136"/>
    </source>
</evidence>
<dbReference type="SUPFAM" id="SSF54495">
    <property type="entry name" value="UBC-like"/>
    <property type="match status" value="1"/>
</dbReference>
<evidence type="ECO:0000256" key="1">
    <source>
        <dbReference type="ARBA" id="ARBA00004202"/>
    </source>
</evidence>
<feature type="compositionally biased region" description="Basic and acidic residues" evidence="12">
    <location>
        <begin position="274"/>
        <end position="286"/>
    </location>
</feature>
<reference evidence="14 15" key="1">
    <citation type="journal article" date="2023" name="bioRxiv">
        <title>Conserved and derived expression patterns and positive selection on dental genes reveal complex evolutionary context of ever-growing rodent molars.</title>
        <authorList>
            <person name="Calamari Z.T."/>
            <person name="Song A."/>
            <person name="Cohen E."/>
            <person name="Akter M."/>
            <person name="Roy R.D."/>
            <person name="Hallikas O."/>
            <person name="Christensen M.M."/>
            <person name="Li P."/>
            <person name="Marangoni P."/>
            <person name="Jernvall J."/>
            <person name="Klein O.D."/>
        </authorList>
    </citation>
    <scope>NUCLEOTIDE SEQUENCE [LARGE SCALE GENOMIC DNA]</scope>
    <source>
        <strain evidence="14">V071</strain>
    </source>
</reference>
<comment type="function">
    <text evidence="10">Component of the FTS/Hook/FHIP complex (FHF complex). The FHF complex may function to promote vesicle trafficking and/or fusion via the homotypic vesicular protein sorting complex (the HOPS complex). Regulates apoptosis by enhancing phosphorylation and activation of AKT1. Increases release of TNFSF6 via the AKT1/GSK3B/NFATC1 signaling cascade. FHF complex promotes the distribution of AP-4 complex to the perinuclear area of the cell.</text>
</comment>
<gene>
    <name evidence="14" type="ORF">U0070_012123</name>
</gene>
<keyword evidence="8" id="KW-0472">Membrane</keyword>
<evidence type="ECO:0000256" key="6">
    <source>
        <dbReference type="ARBA" id="ARBA00022703"/>
    </source>
</evidence>
<comment type="subunit">
    <text evidence="11">Component of the FTS/Hook/FHIP complex (FHF complex), composed of AKTIP/FTS, FHIP1B, and one or more members of the Hook family of proteins HOOK1, HOOK2, and HOOK3. Interacts directly with HOOK1, HOOK2 and HOOK3. The FHF complex associates with the homotypic vesicular sorting complex (the HOPS complex). Also interacts with AKT1. May interact with FHIP1A.</text>
</comment>
<evidence type="ECO:0000256" key="10">
    <source>
        <dbReference type="ARBA" id="ARBA00046014"/>
    </source>
</evidence>
<dbReference type="InterPro" id="IPR000608">
    <property type="entry name" value="UBC"/>
</dbReference>
<evidence type="ECO:0000256" key="2">
    <source>
        <dbReference type="ARBA" id="ARBA00004496"/>
    </source>
</evidence>
<dbReference type="Pfam" id="PF00179">
    <property type="entry name" value="UQ_con"/>
    <property type="match status" value="1"/>
</dbReference>
<sequence>MLSGRGGARPPELRIEGFQRAEAEETTLAGDVKTSPPRTAPKKQLPSVPKSALPVTKPASPAPAARSANGTHASYGPFYLEYSLLAELCVAGICKQLLILLLFQYIGGEAEATGFLVTASYRSALVWFGVIFIRHGLYQDGVFKFTVYIPDNYPDGDCPRLLFDIPVFHPLVDSTSGELDVKRAFAKWRRNHNHIWQVLMYARRVFYKIDTTSPLNPEAAVLYEKDIQLFKSKVVDSVKVCTARLFDQPKIEDPYAISFSPWNPSVHDEAREKMLTQKKKPDEQHNKSVHVAGLSWVKPGSVQPFSKEEKTVAT</sequence>